<dbReference type="Pfam" id="PF19842">
    <property type="entry name" value="YqeC"/>
    <property type="match status" value="1"/>
</dbReference>
<comment type="caution">
    <text evidence="1">The sequence shown here is derived from an EMBL/GenBank/DDBJ whole genome shotgun (WGS) entry which is preliminary data.</text>
</comment>
<proteinExistence type="predicted"/>
<organism evidence="1 2">
    <name type="scientific">Candidatus Fusicatenibacter merdavium</name>
    <dbReference type="NCBI Taxonomy" id="2838600"/>
    <lineage>
        <taxon>Bacteria</taxon>
        <taxon>Bacillati</taxon>
        <taxon>Bacillota</taxon>
        <taxon>Clostridia</taxon>
        <taxon>Lachnospirales</taxon>
        <taxon>Lachnospiraceae</taxon>
        <taxon>Fusicatenibacter</taxon>
    </lineage>
</organism>
<gene>
    <name evidence="1" type="primary">yqeC</name>
    <name evidence="1" type="ORF">H9734_03650</name>
</gene>
<reference evidence="1" key="2">
    <citation type="submission" date="2021-04" db="EMBL/GenBank/DDBJ databases">
        <authorList>
            <person name="Gilroy R."/>
        </authorList>
    </citation>
    <scope>NUCLEOTIDE SEQUENCE</scope>
    <source>
        <strain evidence="1">CHK183-1962</strain>
    </source>
</reference>
<evidence type="ECO:0000313" key="1">
    <source>
        <dbReference type="EMBL" id="HIX76677.1"/>
    </source>
</evidence>
<reference evidence="1" key="1">
    <citation type="journal article" date="2021" name="PeerJ">
        <title>Extensive microbial diversity within the chicken gut microbiome revealed by metagenomics and culture.</title>
        <authorList>
            <person name="Gilroy R."/>
            <person name="Ravi A."/>
            <person name="Getino M."/>
            <person name="Pursley I."/>
            <person name="Horton D.L."/>
            <person name="Alikhan N.F."/>
            <person name="Baker D."/>
            <person name="Gharbi K."/>
            <person name="Hall N."/>
            <person name="Watson M."/>
            <person name="Adriaenssens E.M."/>
            <person name="Foster-Nyarko E."/>
            <person name="Jarju S."/>
            <person name="Secka A."/>
            <person name="Antonio M."/>
            <person name="Oren A."/>
            <person name="Chaudhuri R.R."/>
            <person name="La Ragione R."/>
            <person name="Hildebrand F."/>
            <person name="Pallen M.J."/>
        </authorList>
    </citation>
    <scope>NUCLEOTIDE SEQUENCE</scope>
    <source>
        <strain evidence="1">CHK183-1962</strain>
    </source>
</reference>
<dbReference type="InterPro" id="IPR017587">
    <property type="entry name" value="YqeC"/>
</dbReference>
<dbReference type="NCBIfam" id="TIGR03172">
    <property type="entry name" value="selenium cofactor biosynthesis protein YqeC"/>
    <property type="match status" value="1"/>
</dbReference>
<protein>
    <submittedName>
        <fullName evidence="1">Selenium-dependent hydroxylase accessory protein YqeC</fullName>
    </submittedName>
</protein>
<name>A0A9D2BIG3_9FIRM</name>
<dbReference type="AlphaFoldDB" id="A0A9D2BIG3"/>
<evidence type="ECO:0000313" key="2">
    <source>
        <dbReference type="Proteomes" id="UP000886890"/>
    </source>
</evidence>
<dbReference type="Proteomes" id="UP000886890">
    <property type="component" value="Unassembled WGS sequence"/>
</dbReference>
<sequence>MKKFDCLIRAFRFPEDVRCICAVGAGGKTGLLYWLAQEYREAGRKVLLATTTKMFLPKENQVLDGTAEEILGYLDREGFAVAGTTICGGEKMGPLPLEIWRTVSSKADLVLVEADGSRRLPLKVPGPGEPVIPPECDFLIVVEGMSGIGRPLSEVCHRTAQAAGVLECRESQTVTEETAARIARRGYQKFLTGKRTGCYFMNQIDVLGVSQRERLAKAMAGTGVVYGSLKERYYLREI</sequence>
<accession>A0A9D2BIG3</accession>
<dbReference type="EMBL" id="DXEK01000059">
    <property type="protein sequence ID" value="HIX76677.1"/>
    <property type="molecule type" value="Genomic_DNA"/>
</dbReference>